<dbReference type="InterPro" id="IPR013783">
    <property type="entry name" value="Ig-like_fold"/>
</dbReference>
<dbReference type="InterPro" id="IPR022409">
    <property type="entry name" value="PKD/Chitinase_dom"/>
</dbReference>
<feature type="chain" id="PRO_5046787628" evidence="3">
    <location>
        <begin position="28"/>
        <end position="333"/>
    </location>
</feature>
<feature type="domain" description="PKD" evidence="5">
    <location>
        <begin position="42"/>
        <end position="114"/>
    </location>
</feature>
<sequence>MNHIKKYIKSASLSLAMVMLLFSCTNDDGYFKGDIVKSDLAPVVSFTASETSVFFGSSVTFTDTSTGTPSLWTWNMPGATPSYSNEANPTVLYQSAGVYDVTLTVRNEHGADETVLVDYIEVTAPPIVDIDTKAQVRYTFDDDNLDSDLDKGIQDITATAGGATQYAIRPGGGGAYVCSGSNPLTIPGYTGVNGAGSRSVALWIKTTHAGTSGLVHWGNAGTFSRSSFKMQNTGVLRYEYQGGGHNASTVVNDGTWHHVAYTYDGDTIKIYVDGTEDFSVSGITVINTGNTGETDVNIGSQLGGSVWQGTMDDVRIFDTVLTPAEVLTLSEID</sequence>
<evidence type="ECO:0000256" key="1">
    <source>
        <dbReference type="ARBA" id="ARBA00022729"/>
    </source>
</evidence>
<evidence type="ECO:0000313" key="6">
    <source>
        <dbReference type="EMBL" id="MEF3835175.1"/>
    </source>
</evidence>
<dbReference type="SUPFAM" id="SSF49899">
    <property type="entry name" value="Concanavalin A-like lectins/glucanases"/>
    <property type="match status" value="1"/>
</dbReference>
<keyword evidence="1 3" id="KW-0732">Signal</keyword>
<dbReference type="PROSITE" id="PS50093">
    <property type="entry name" value="PKD"/>
    <property type="match status" value="1"/>
</dbReference>
<dbReference type="PROSITE" id="PS51257">
    <property type="entry name" value="PROKAR_LIPOPROTEIN"/>
    <property type="match status" value="1"/>
</dbReference>
<dbReference type="RefSeq" id="WP_303307468.1">
    <property type="nucleotide sequence ID" value="NZ_JAODOP010000004.1"/>
</dbReference>
<dbReference type="PROSITE" id="PS50025">
    <property type="entry name" value="LAM_G_DOMAIN"/>
    <property type="match status" value="1"/>
</dbReference>
<dbReference type="SMART" id="SM00560">
    <property type="entry name" value="LamGL"/>
    <property type="match status" value="1"/>
</dbReference>
<proteinExistence type="predicted"/>
<dbReference type="Proteomes" id="UP001337305">
    <property type="component" value="Unassembled WGS sequence"/>
</dbReference>
<dbReference type="InterPro" id="IPR013320">
    <property type="entry name" value="ConA-like_dom_sf"/>
</dbReference>
<dbReference type="Gene3D" id="2.60.120.200">
    <property type="match status" value="1"/>
</dbReference>
<dbReference type="InterPro" id="IPR006558">
    <property type="entry name" value="LamG-like"/>
</dbReference>
<feature type="domain" description="Laminin G" evidence="4">
    <location>
        <begin position="173"/>
        <end position="333"/>
    </location>
</feature>
<evidence type="ECO:0000313" key="7">
    <source>
        <dbReference type="Proteomes" id="UP001337305"/>
    </source>
</evidence>
<dbReference type="SMART" id="SM00089">
    <property type="entry name" value="PKD"/>
    <property type="match status" value="1"/>
</dbReference>
<dbReference type="Pfam" id="PF13385">
    <property type="entry name" value="Laminin_G_3"/>
    <property type="match status" value="1"/>
</dbReference>
<gene>
    <name evidence="6" type="ORF">N1F79_18775</name>
</gene>
<dbReference type="EMBL" id="JAODOP010000004">
    <property type="protein sequence ID" value="MEF3835175.1"/>
    <property type="molecule type" value="Genomic_DNA"/>
</dbReference>
<dbReference type="Gene3D" id="2.60.40.10">
    <property type="entry name" value="Immunoglobulins"/>
    <property type="match status" value="1"/>
</dbReference>
<evidence type="ECO:0000256" key="2">
    <source>
        <dbReference type="ARBA" id="ARBA00023157"/>
    </source>
</evidence>
<keyword evidence="2" id="KW-1015">Disulfide bond</keyword>
<organism evidence="6 7">
    <name type="scientific">Flavivirga spongiicola</name>
    <dbReference type="NCBI Taxonomy" id="421621"/>
    <lineage>
        <taxon>Bacteria</taxon>
        <taxon>Pseudomonadati</taxon>
        <taxon>Bacteroidota</taxon>
        <taxon>Flavobacteriia</taxon>
        <taxon>Flavobacteriales</taxon>
        <taxon>Flavobacteriaceae</taxon>
        <taxon>Flavivirga</taxon>
    </lineage>
</organism>
<name>A0ABU7XWT2_9FLAO</name>
<protein>
    <submittedName>
        <fullName evidence="6">PKD domain-containing protein</fullName>
    </submittedName>
</protein>
<accession>A0ABU7XWT2</accession>
<dbReference type="SUPFAM" id="SSF49299">
    <property type="entry name" value="PKD domain"/>
    <property type="match status" value="1"/>
</dbReference>
<dbReference type="CDD" id="cd00146">
    <property type="entry name" value="PKD"/>
    <property type="match status" value="1"/>
</dbReference>
<dbReference type="InterPro" id="IPR035986">
    <property type="entry name" value="PKD_dom_sf"/>
</dbReference>
<dbReference type="InterPro" id="IPR001791">
    <property type="entry name" value="Laminin_G"/>
</dbReference>
<keyword evidence="7" id="KW-1185">Reference proteome</keyword>
<evidence type="ECO:0000259" key="5">
    <source>
        <dbReference type="PROSITE" id="PS50093"/>
    </source>
</evidence>
<dbReference type="Pfam" id="PF18911">
    <property type="entry name" value="PKD_4"/>
    <property type="match status" value="1"/>
</dbReference>
<reference evidence="6 7" key="1">
    <citation type="submission" date="2022-09" db="EMBL/GenBank/DDBJ databases">
        <title>Genome sequencing of Flavivirga sp. MEBiC05379.</title>
        <authorList>
            <person name="Oh H.-M."/>
            <person name="Kwon K.K."/>
            <person name="Park M.J."/>
            <person name="Yang S.-H."/>
        </authorList>
    </citation>
    <scope>NUCLEOTIDE SEQUENCE [LARGE SCALE GENOMIC DNA]</scope>
    <source>
        <strain evidence="6 7">MEBiC05379</strain>
    </source>
</reference>
<comment type="caution">
    <text evidence="6">The sequence shown here is derived from an EMBL/GenBank/DDBJ whole genome shotgun (WGS) entry which is preliminary data.</text>
</comment>
<dbReference type="InterPro" id="IPR000601">
    <property type="entry name" value="PKD_dom"/>
</dbReference>
<evidence type="ECO:0000259" key="4">
    <source>
        <dbReference type="PROSITE" id="PS50025"/>
    </source>
</evidence>
<feature type="signal peptide" evidence="3">
    <location>
        <begin position="1"/>
        <end position="27"/>
    </location>
</feature>
<evidence type="ECO:0000256" key="3">
    <source>
        <dbReference type="SAM" id="SignalP"/>
    </source>
</evidence>